<feature type="compositionally biased region" description="Low complexity" evidence="1">
    <location>
        <begin position="1"/>
        <end position="17"/>
    </location>
</feature>
<gene>
    <name evidence="2" type="ORF">SORBI_3009G120900</name>
</gene>
<dbReference type="AlphaFoldDB" id="A0A1B6P810"/>
<dbReference type="EMBL" id="CM000768">
    <property type="protein sequence ID" value="KXG21887.1"/>
    <property type="molecule type" value="Genomic_DNA"/>
</dbReference>
<evidence type="ECO:0000313" key="2">
    <source>
        <dbReference type="EMBL" id="KXG21887.1"/>
    </source>
</evidence>
<dbReference type="Gramene" id="KXG21887">
    <property type="protein sequence ID" value="KXG21887"/>
    <property type="gene ID" value="SORBI_3009G120900"/>
</dbReference>
<sequence>MPSLLRLDPSPPRSLGLPLPPDRSSGDNALAARTPTVAIPGHHGAVRPGPAGRRRLGSRRCLLFSGGHALDETLAASSSLLVATAKLRGCFMRLKPINNLQPRRWTDKLLQLVLVFWYLS</sequence>
<reference evidence="3" key="2">
    <citation type="journal article" date="2018" name="Plant J.">
        <title>The Sorghum bicolor reference genome: improved assembly, gene annotations, a transcriptome atlas, and signatures of genome organization.</title>
        <authorList>
            <person name="McCormick R.F."/>
            <person name="Truong S.K."/>
            <person name="Sreedasyam A."/>
            <person name="Jenkins J."/>
            <person name="Shu S."/>
            <person name="Sims D."/>
            <person name="Kennedy M."/>
            <person name="Amirebrahimi M."/>
            <person name="Weers B.D."/>
            <person name="McKinley B."/>
            <person name="Mattison A."/>
            <person name="Morishige D.T."/>
            <person name="Grimwood J."/>
            <person name="Schmutz J."/>
            <person name="Mullet J.E."/>
        </authorList>
    </citation>
    <scope>NUCLEOTIDE SEQUENCE [LARGE SCALE GENOMIC DNA]</scope>
    <source>
        <strain evidence="3">cv. BTx623</strain>
    </source>
</reference>
<keyword evidence="3" id="KW-1185">Reference proteome</keyword>
<proteinExistence type="predicted"/>
<evidence type="ECO:0000313" key="3">
    <source>
        <dbReference type="Proteomes" id="UP000000768"/>
    </source>
</evidence>
<protein>
    <submittedName>
        <fullName evidence="2">Uncharacterized protein</fullName>
    </submittedName>
</protein>
<feature type="region of interest" description="Disordered" evidence="1">
    <location>
        <begin position="1"/>
        <end position="29"/>
    </location>
</feature>
<accession>A0A1B6P810</accession>
<reference evidence="2 3" key="1">
    <citation type="journal article" date="2009" name="Nature">
        <title>The Sorghum bicolor genome and the diversification of grasses.</title>
        <authorList>
            <person name="Paterson A.H."/>
            <person name="Bowers J.E."/>
            <person name="Bruggmann R."/>
            <person name="Dubchak I."/>
            <person name="Grimwood J."/>
            <person name="Gundlach H."/>
            <person name="Haberer G."/>
            <person name="Hellsten U."/>
            <person name="Mitros T."/>
            <person name="Poliakov A."/>
            <person name="Schmutz J."/>
            <person name="Spannagl M."/>
            <person name="Tang H."/>
            <person name="Wang X."/>
            <person name="Wicker T."/>
            <person name="Bharti A.K."/>
            <person name="Chapman J."/>
            <person name="Feltus F.A."/>
            <person name="Gowik U."/>
            <person name="Grigoriev I.V."/>
            <person name="Lyons E."/>
            <person name="Maher C.A."/>
            <person name="Martis M."/>
            <person name="Narechania A."/>
            <person name="Otillar R.P."/>
            <person name="Penning B.W."/>
            <person name="Salamov A.A."/>
            <person name="Wang Y."/>
            <person name="Zhang L."/>
            <person name="Carpita N.C."/>
            <person name="Freeling M."/>
            <person name="Gingle A.R."/>
            <person name="Hash C.T."/>
            <person name="Keller B."/>
            <person name="Klein P."/>
            <person name="Kresovich S."/>
            <person name="McCann M.C."/>
            <person name="Ming R."/>
            <person name="Peterson D.G."/>
            <person name="Mehboob-ur-Rahman"/>
            <person name="Ware D."/>
            <person name="Westhoff P."/>
            <person name="Mayer K.F."/>
            <person name="Messing J."/>
            <person name="Rokhsar D.S."/>
        </authorList>
    </citation>
    <scope>NUCLEOTIDE SEQUENCE [LARGE SCALE GENOMIC DNA]</scope>
    <source>
        <strain evidence="3">cv. BTx623</strain>
    </source>
</reference>
<name>A0A1B6P810_SORBI</name>
<dbReference type="InParanoid" id="A0A1B6P810"/>
<evidence type="ECO:0000256" key="1">
    <source>
        <dbReference type="SAM" id="MobiDB-lite"/>
    </source>
</evidence>
<organism evidence="2 3">
    <name type="scientific">Sorghum bicolor</name>
    <name type="common">Sorghum</name>
    <name type="synonym">Sorghum vulgare</name>
    <dbReference type="NCBI Taxonomy" id="4558"/>
    <lineage>
        <taxon>Eukaryota</taxon>
        <taxon>Viridiplantae</taxon>
        <taxon>Streptophyta</taxon>
        <taxon>Embryophyta</taxon>
        <taxon>Tracheophyta</taxon>
        <taxon>Spermatophyta</taxon>
        <taxon>Magnoliopsida</taxon>
        <taxon>Liliopsida</taxon>
        <taxon>Poales</taxon>
        <taxon>Poaceae</taxon>
        <taxon>PACMAD clade</taxon>
        <taxon>Panicoideae</taxon>
        <taxon>Andropogonodae</taxon>
        <taxon>Andropogoneae</taxon>
        <taxon>Sorghinae</taxon>
        <taxon>Sorghum</taxon>
    </lineage>
</organism>
<dbReference type="Proteomes" id="UP000000768">
    <property type="component" value="Chromosome 9"/>
</dbReference>